<dbReference type="RefSeq" id="XP_043057926.1">
    <property type="nucleotide sequence ID" value="XM_043205684.1"/>
</dbReference>
<sequence length="90" mass="9994">MSTASAISDVDWHRLHAADEPIRHSKNLEQEGHLHEGQNDALDNGQDGKHDHNAEVEDVGDAQGNRQKYQHNAYPLAVETAVRYRAAALT</sequence>
<reference evidence="2" key="1">
    <citation type="journal article" date="2021" name="G3 (Bethesda)">
        <title>Genomic diversity, chromosomal rearrangements, and interspecies hybridization in the ogataea polymorpha species complex.</title>
        <authorList>
            <person name="Hanson S.J."/>
            <person name="Cinneide E.O."/>
            <person name="Salzberg L.I."/>
            <person name="Wolfe K.H."/>
            <person name="McGowan J."/>
            <person name="Fitzpatrick D.A."/>
            <person name="Matlin K."/>
        </authorList>
    </citation>
    <scope>NUCLEOTIDE SEQUENCE</scope>
    <source>
        <strain evidence="2">61-244</strain>
    </source>
</reference>
<evidence type="ECO:0000313" key="3">
    <source>
        <dbReference type="Proteomes" id="UP001196530"/>
    </source>
</evidence>
<dbReference type="Proteomes" id="UP001196530">
    <property type="component" value="Unassembled WGS sequence"/>
</dbReference>
<feature type="compositionally biased region" description="Basic and acidic residues" evidence="1">
    <location>
        <begin position="10"/>
        <end position="38"/>
    </location>
</feature>
<comment type="caution">
    <text evidence="2">The sequence shown here is derived from an EMBL/GenBank/DDBJ whole genome shotgun (WGS) entry which is preliminary data.</text>
</comment>
<organism evidence="2 3">
    <name type="scientific">Pichia angusta</name>
    <name type="common">Yeast</name>
    <name type="synonym">Hansenula polymorpha</name>
    <dbReference type="NCBI Taxonomy" id="870730"/>
    <lineage>
        <taxon>Eukaryota</taxon>
        <taxon>Fungi</taxon>
        <taxon>Dikarya</taxon>
        <taxon>Ascomycota</taxon>
        <taxon>Saccharomycotina</taxon>
        <taxon>Pichiomycetes</taxon>
        <taxon>Pichiales</taxon>
        <taxon>Pichiaceae</taxon>
        <taxon>Ogataea</taxon>
    </lineage>
</organism>
<accession>A0AAN6DC83</accession>
<gene>
    <name evidence="2" type="ORF">KL928_004931</name>
</gene>
<feature type="region of interest" description="Disordered" evidence="1">
    <location>
        <begin position="1"/>
        <end position="71"/>
    </location>
</feature>
<dbReference type="GeneID" id="66128982"/>
<protein>
    <submittedName>
        <fullName evidence="2">Uncharacterized protein</fullName>
    </submittedName>
</protein>
<name>A0AAN6DC83_PICAN</name>
<evidence type="ECO:0000256" key="1">
    <source>
        <dbReference type="SAM" id="MobiDB-lite"/>
    </source>
</evidence>
<dbReference type="AlphaFoldDB" id="A0AAN6DC83"/>
<evidence type="ECO:0000313" key="2">
    <source>
        <dbReference type="EMBL" id="KAG7816375.1"/>
    </source>
</evidence>
<dbReference type="EMBL" id="JAHLUX010000011">
    <property type="protein sequence ID" value="KAG7816375.1"/>
    <property type="molecule type" value="Genomic_DNA"/>
</dbReference>
<proteinExistence type="predicted"/>
<feature type="compositionally biased region" description="Basic and acidic residues" evidence="1">
    <location>
        <begin position="46"/>
        <end position="55"/>
    </location>
</feature>